<dbReference type="PANTHER" id="PTHR42663">
    <property type="entry name" value="HYDROLASE C777.06C-RELATED-RELATED"/>
    <property type="match status" value="1"/>
</dbReference>
<proteinExistence type="predicted"/>
<dbReference type="InterPro" id="IPR036866">
    <property type="entry name" value="RibonucZ/Hydroxyglut_hydro"/>
</dbReference>
<evidence type="ECO:0000313" key="2">
    <source>
        <dbReference type="EMBL" id="QLG45379.1"/>
    </source>
</evidence>
<sequence>MLQQKHFWALTILCLLGCNQSIKKGEIQYDLSQKTINPHGVSLIVLGTVQDAGSPHITCKKECCANLFVNSDSSRKVVSLGVIDHQNEKTYLFEATPDITMQLKLLKKETSWDSPELPNGIILTHAHIGHYTGLMYLGKEATNANKVPVFVMPKMKDFIQNNGPWSQLVSENNIEIGILTNEIEVHLTPNLKIIPFQIPHRDEYSETVGYKIIGPAKSALFIPDIDKWSVWKTSIMDVVKTVDYAFLDATFFDGKEINTRDISQIPHPFVIESMRLFENLSLTEKQKIHFIHFNHTNPLLNPESEQSKTVLEKGYKIPRQGYSIEL</sequence>
<dbReference type="Gene3D" id="3.60.15.10">
    <property type="entry name" value="Ribonuclease Z/Hydroxyacylglutathione hydrolase-like"/>
    <property type="match status" value="1"/>
</dbReference>
<dbReference type="KEGG" id="cagg:HYG79_08470"/>
<keyword evidence="3" id="KW-1185">Reference proteome</keyword>
<evidence type="ECO:0000313" key="3">
    <source>
        <dbReference type="Proteomes" id="UP000509302"/>
    </source>
</evidence>
<dbReference type="AlphaFoldDB" id="A0A7H9API6"/>
<reference evidence="2 3" key="1">
    <citation type="journal article" date="2006" name="Int. J. Syst. Evol. Microbiol.">
        <title>Costertonia aggregata gen. nov., sp. nov., a mesophilic marine bacterium of the family Flavobacteriaceae, isolated from a mature biofilm.</title>
        <authorList>
            <person name="Kwon K.K."/>
            <person name="Lee Y.K."/>
            <person name="Lee H.K."/>
        </authorList>
    </citation>
    <scope>NUCLEOTIDE SEQUENCE [LARGE SCALE GENOMIC DNA]</scope>
    <source>
        <strain evidence="2 3">KCCM 42265</strain>
    </source>
</reference>
<dbReference type="PANTHER" id="PTHR42663:SF6">
    <property type="entry name" value="HYDROLASE C777.06C-RELATED"/>
    <property type="match status" value="1"/>
</dbReference>
<dbReference type="Proteomes" id="UP000509302">
    <property type="component" value="Chromosome"/>
</dbReference>
<gene>
    <name evidence="2" type="ORF">HYG79_08470</name>
</gene>
<evidence type="ECO:0000259" key="1">
    <source>
        <dbReference type="Pfam" id="PF12706"/>
    </source>
</evidence>
<organism evidence="2 3">
    <name type="scientific">Costertonia aggregata</name>
    <dbReference type="NCBI Taxonomy" id="343403"/>
    <lineage>
        <taxon>Bacteria</taxon>
        <taxon>Pseudomonadati</taxon>
        <taxon>Bacteroidota</taxon>
        <taxon>Flavobacteriia</taxon>
        <taxon>Flavobacteriales</taxon>
        <taxon>Flavobacteriaceae</taxon>
        <taxon>Costertonia</taxon>
    </lineage>
</organism>
<protein>
    <submittedName>
        <fullName evidence="2">Pyrroloquinoline quinone biosynthesis protein PqqB</fullName>
    </submittedName>
</protein>
<name>A0A7H9API6_9FLAO</name>
<feature type="domain" description="Metallo-beta-lactamase" evidence="1">
    <location>
        <begin position="91"/>
        <end position="290"/>
    </location>
</feature>
<accession>A0A7H9API6</accession>
<dbReference type="InterPro" id="IPR001279">
    <property type="entry name" value="Metallo-B-lactamas"/>
</dbReference>
<dbReference type="Pfam" id="PF12706">
    <property type="entry name" value="Lactamase_B_2"/>
    <property type="match status" value="1"/>
</dbReference>
<dbReference type="SUPFAM" id="SSF56281">
    <property type="entry name" value="Metallo-hydrolase/oxidoreductase"/>
    <property type="match status" value="1"/>
</dbReference>
<dbReference type="EMBL" id="CP058595">
    <property type="protein sequence ID" value="QLG45379.1"/>
    <property type="molecule type" value="Genomic_DNA"/>
</dbReference>